<accession>A0A3N1HH53</accession>
<name>A0A3N1HH53_9PSEU</name>
<feature type="transmembrane region" description="Helical" evidence="1">
    <location>
        <begin position="495"/>
        <end position="516"/>
    </location>
</feature>
<proteinExistence type="predicted"/>
<dbReference type="AlphaFoldDB" id="A0A3N1HH53"/>
<comment type="caution">
    <text evidence="2">The sequence shown here is derived from an EMBL/GenBank/DDBJ whole genome shotgun (WGS) entry which is preliminary data.</text>
</comment>
<keyword evidence="3" id="KW-1185">Reference proteome</keyword>
<feature type="transmembrane region" description="Helical" evidence="1">
    <location>
        <begin position="463"/>
        <end position="483"/>
    </location>
</feature>
<evidence type="ECO:0000313" key="2">
    <source>
        <dbReference type="EMBL" id="ROP41781.1"/>
    </source>
</evidence>
<dbReference type="Proteomes" id="UP000268727">
    <property type="component" value="Unassembled WGS sequence"/>
</dbReference>
<feature type="transmembrane region" description="Helical" evidence="1">
    <location>
        <begin position="522"/>
        <end position="545"/>
    </location>
</feature>
<dbReference type="EMBL" id="RJKM01000001">
    <property type="protein sequence ID" value="ROP41781.1"/>
    <property type="molecule type" value="Genomic_DNA"/>
</dbReference>
<protein>
    <submittedName>
        <fullName evidence="2">Uncharacterized protein</fullName>
    </submittedName>
</protein>
<organism evidence="2 3">
    <name type="scientific">Saccharothrix texasensis</name>
    <dbReference type="NCBI Taxonomy" id="103734"/>
    <lineage>
        <taxon>Bacteria</taxon>
        <taxon>Bacillati</taxon>
        <taxon>Actinomycetota</taxon>
        <taxon>Actinomycetes</taxon>
        <taxon>Pseudonocardiales</taxon>
        <taxon>Pseudonocardiaceae</taxon>
        <taxon>Saccharothrix</taxon>
    </lineage>
</organism>
<reference evidence="2 3" key="1">
    <citation type="submission" date="2018-11" db="EMBL/GenBank/DDBJ databases">
        <title>Sequencing the genomes of 1000 actinobacteria strains.</title>
        <authorList>
            <person name="Klenk H.-P."/>
        </authorList>
    </citation>
    <scope>NUCLEOTIDE SEQUENCE [LARGE SCALE GENOMIC DNA]</scope>
    <source>
        <strain evidence="2 3">DSM 44231</strain>
    </source>
</reference>
<evidence type="ECO:0000313" key="3">
    <source>
        <dbReference type="Proteomes" id="UP000268727"/>
    </source>
</evidence>
<feature type="transmembrane region" description="Helical" evidence="1">
    <location>
        <begin position="416"/>
        <end position="443"/>
    </location>
</feature>
<keyword evidence="1" id="KW-0472">Membrane</keyword>
<sequence>MQPEDATPGRGCLQATSYVAGKIWDLRDTPAVAYNLMANMPAWRIRAVDQINLSSALWSERRRSVQVAPLRNALETICGEGGSAEYREALLHLPIGSFEKKLLLDFDLRVADAPAVLVPLRTQAQYQALSIVQWAVAHGLYLGDAPDVLRSLTAICSFQPPLLFVAMEEVGVGDVVLDDEQERRVIEMFLAKSFPALRIPHRWLDQQYIRRVVPIRKALFGYKPHVQHSAAENPLLAAPFLPGVTSLEDIEGHLIAVRRFVDALTRMKDKAGVWSYARLGAYWTAVAECRVPLDESFLVKVAQRTQLDLQLVSRTSAAWGPRRYSYVRNLVTVGDAHSNHVVVRVGDSQLELGRDWVNGSDIDPYRGSPVFKRGVVSARWTPETFSLALRSGAGGIASEQHARISIPIRLALHRGIMMYAVFLLSAFSALGMLTYLVGSWGSASDPGQATLQEILHVLRRSSATPIISAIFIPVSIAAALLLVREPSTLASTINSAMQSLIGATQVALWVFTGILFAKKYILSGSTFTIVVMGMIIVLLVVVIRFRMTRDG</sequence>
<keyword evidence="1" id="KW-1133">Transmembrane helix</keyword>
<gene>
    <name evidence="2" type="ORF">EDD40_7231</name>
</gene>
<keyword evidence="1" id="KW-0812">Transmembrane</keyword>
<evidence type="ECO:0000256" key="1">
    <source>
        <dbReference type="SAM" id="Phobius"/>
    </source>
</evidence>